<dbReference type="AlphaFoldDB" id="A0AAW1WQY8"/>
<comment type="caution">
    <text evidence="2">The sequence shown here is derived from an EMBL/GenBank/DDBJ whole genome shotgun (WGS) entry which is preliminary data.</text>
</comment>
<dbReference type="Gene3D" id="3.40.50.720">
    <property type="entry name" value="NAD(P)-binding Rossmann-like Domain"/>
    <property type="match status" value="1"/>
</dbReference>
<evidence type="ECO:0000313" key="2">
    <source>
        <dbReference type="EMBL" id="KAK9927170.1"/>
    </source>
</evidence>
<dbReference type="CDD" id="cd05327">
    <property type="entry name" value="retinol-DH_like_SDR_c_like"/>
    <property type="match status" value="1"/>
</dbReference>
<dbReference type="EMBL" id="JBEDUW010000005">
    <property type="protein sequence ID" value="KAK9927170.1"/>
    <property type="molecule type" value="Genomic_DNA"/>
</dbReference>
<reference evidence="2 3" key="1">
    <citation type="journal article" date="2023" name="G3 (Bethesda)">
        <title>A chromosome-length genome assembly and annotation of blackberry (Rubus argutus, cv. 'Hillquist').</title>
        <authorList>
            <person name="Bruna T."/>
            <person name="Aryal R."/>
            <person name="Dudchenko O."/>
            <person name="Sargent D.J."/>
            <person name="Mead D."/>
            <person name="Buti M."/>
            <person name="Cavallini A."/>
            <person name="Hytonen T."/>
            <person name="Andres J."/>
            <person name="Pham M."/>
            <person name="Weisz D."/>
            <person name="Mascagni F."/>
            <person name="Usai G."/>
            <person name="Natali L."/>
            <person name="Bassil N."/>
            <person name="Fernandez G.E."/>
            <person name="Lomsadze A."/>
            <person name="Armour M."/>
            <person name="Olukolu B."/>
            <person name="Poorten T."/>
            <person name="Britton C."/>
            <person name="Davik J."/>
            <person name="Ashrafi H."/>
            <person name="Aiden E.L."/>
            <person name="Borodovsky M."/>
            <person name="Worthington M."/>
        </authorList>
    </citation>
    <scope>NUCLEOTIDE SEQUENCE [LARGE SCALE GENOMIC DNA]</scope>
    <source>
        <strain evidence="2">PI 553951</strain>
    </source>
</reference>
<accession>A0AAW1WQY8</accession>
<evidence type="ECO:0000256" key="1">
    <source>
        <dbReference type="RuleBase" id="RU000363"/>
    </source>
</evidence>
<evidence type="ECO:0000313" key="3">
    <source>
        <dbReference type="Proteomes" id="UP001457282"/>
    </source>
</evidence>
<dbReference type="PANTHER" id="PTHR48476:SF1">
    <property type="entry name" value="SHORT-CHAIN DEHYDROGENASE TIC 32, CHLOROPLASTIC-LIKE"/>
    <property type="match status" value="1"/>
</dbReference>
<organism evidence="2 3">
    <name type="scientific">Rubus argutus</name>
    <name type="common">Southern blackberry</name>
    <dbReference type="NCBI Taxonomy" id="59490"/>
    <lineage>
        <taxon>Eukaryota</taxon>
        <taxon>Viridiplantae</taxon>
        <taxon>Streptophyta</taxon>
        <taxon>Embryophyta</taxon>
        <taxon>Tracheophyta</taxon>
        <taxon>Spermatophyta</taxon>
        <taxon>Magnoliopsida</taxon>
        <taxon>eudicotyledons</taxon>
        <taxon>Gunneridae</taxon>
        <taxon>Pentapetalae</taxon>
        <taxon>rosids</taxon>
        <taxon>fabids</taxon>
        <taxon>Rosales</taxon>
        <taxon>Rosaceae</taxon>
        <taxon>Rosoideae</taxon>
        <taxon>Rosoideae incertae sedis</taxon>
        <taxon>Rubus</taxon>
    </lineage>
</organism>
<sequence>MGILLSKKGPSGFSAFSTAEEVTHGIDGTGLTAIVTGASSGIGVETSRVLALRGVHVVMAVRNMDSGTNVKEEILKEIPNAKLDVMELDLSSMASVTKFAADYNSKGLPLNILVNNAGVMATPFKLSQDNIELQFATNHLGHFLLTNLLLETMKHTSQQSSKIEGRIVNVSSLGHKYGYREGIRFDEINDESRYNKYRAYNQSKLANILHSNELARRLKEEGVKITANSLHPGETFTNLLRNVHSFFQCFFKALSLLGIFMSKTVEQGAATTCFVSLHPQVKGVTGEYFSGCNIAKPCSQAKDVDMAKKLWEFSFSLTNQKY</sequence>
<dbReference type="PANTHER" id="PTHR48476">
    <property type="entry name" value="SHORT-CHAIN DEHYDROGENASE TIC 32, CHLOROPLASTIC-LIKE"/>
    <property type="match status" value="1"/>
</dbReference>
<dbReference type="Proteomes" id="UP001457282">
    <property type="component" value="Unassembled WGS sequence"/>
</dbReference>
<dbReference type="InterPro" id="IPR002347">
    <property type="entry name" value="SDR_fam"/>
</dbReference>
<name>A0AAW1WQY8_RUBAR</name>
<protein>
    <recommendedName>
        <fullName evidence="4">Short-chain dehydrogenase TIC 32, chloroplastic</fullName>
    </recommendedName>
</protein>
<dbReference type="PRINTS" id="PR00080">
    <property type="entry name" value="SDRFAMILY"/>
</dbReference>
<comment type="similarity">
    <text evidence="1">Belongs to the short-chain dehydrogenases/reductases (SDR) family.</text>
</comment>
<keyword evidence="3" id="KW-1185">Reference proteome</keyword>
<dbReference type="Pfam" id="PF00106">
    <property type="entry name" value="adh_short"/>
    <property type="match status" value="1"/>
</dbReference>
<dbReference type="SUPFAM" id="SSF51735">
    <property type="entry name" value="NAD(P)-binding Rossmann-fold domains"/>
    <property type="match status" value="1"/>
</dbReference>
<dbReference type="PRINTS" id="PR00081">
    <property type="entry name" value="GDHRDH"/>
</dbReference>
<gene>
    <name evidence="2" type="ORF">M0R45_024369</name>
</gene>
<evidence type="ECO:0008006" key="4">
    <source>
        <dbReference type="Google" id="ProtNLM"/>
    </source>
</evidence>
<dbReference type="InterPro" id="IPR055280">
    <property type="entry name" value="TIC32"/>
</dbReference>
<proteinExistence type="inferred from homology"/>
<dbReference type="InterPro" id="IPR036291">
    <property type="entry name" value="NAD(P)-bd_dom_sf"/>
</dbReference>